<comment type="caution">
    <text evidence="2">The sequence shown here is derived from an EMBL/GenBank/DDBJ whole genome shotgun (WGS) entry which is preliminary data.</text>
</comment>
<protein>
    <submittedName>
        <fullName evidence="2">Type I restriction endonuclease subunit R</fullName>
    </submittedName>
</protein>
<keyword evidence="2" id="KW-0378">Hydrolase</keyword>
<dbReference type="GO" id="GO:0009307">
    <property type="term" value="P:DNA restriction-modification system"/>
    <property type="evidence" value="ECO:0007669"/>
    <property type="project" value="UniProtKB-KW"/>
</dbReference>
<dbReference type="EMBL" id="QBML01000001">
    <property type="protein sequence ID" value="PZO45138.1"/>
    <property type="molecule type" value="Genomic_DNA"/>
</dbReference>
<reference evidence="2 3" key="2">
    <citation type="submission" date="2018-06" db="EMBL/GenBank/DDBJ databases">
        <title>Metagenomic assembly of (sub)arctic Cyanobacteria and their associated microbiome from non-axenic cultures.</title>
        <authorList>
            <person name="Baurain D."/>
        </authorList>
    </citation>
    <scope>NUCLEOTIDE SEQUENCE [LARGE SCALE GENOMIC DNA]</scope>
    <source>
        <strain evidence="2">ULC066bin1</strain>
    </source>
</reference>
<dbReference type="AlphaFoldDB" id="A0A2W4YQI6"/>
<dbReference type="Pfam" id="PF04313">
    <property type="entry name" value="HSDR_N"/>
    <property type="match status" value="1"/>
</dbReference>
<keyword evidence="2" id="KW-0540">Nuclease</keyword>
<name>A0A2W4YQI6_9CYAN</name>
<dbReference type="Proteomes" id="UP000249467">
    <property type="component" value="Unassembled WGS sequence"/>
</dbReference>
<evidence type="ECO:0000313" key="3">
    <source>
        <dbReference type="Proteomes" id="UP000249467"/>
    </source>
</evidence>
<dbReference type="GO" id="GO:0009035">
    <property type="term" value="F:type I site-specific deoxyribonuclease activity"/>
    <property type="evidence" value="ECO:0007669"/>
    <property type="project" value="UniProtKB-EC"/>
</dbReference>
<keyword evidence="2" id="KW-0255">Endonuclease</keyword>
<feature type="domain" description="Restriction endonuclease type I HsdR N-terminal" evidence="1">
    <location>
        <begin position="90"/>
        <end position="174"/>
    </location>
</feature>
<dbReference type="GO" id="GO:0005524">
    <property type="term" value="F:ATP binding"/>
    <property type="evidence" value="ECO:0007669"/>
    <property type="project" value="UniProtKB-KW"/>
</dbReference>
<organism evidence="2 3">
    <name type="scientific">Pseudanabaena frigida</name>
    <dbReference type="NCBI Taxonomy" id="945775"/>
    <lineage>
        <taxon>Bacteria</taxon>
        <taxon>Bacillati</taxon>
        <taxon>Cyanobacteriota</taxon>
        <taxon>Cyanophyceae</taxon>
        <taxon>Pseudanabaenales</taxon>
        <taxon>Pseudanabaenaceae</taxon>
        <taxon>Pseudanabaena</taxon>
    </lineage>
</organism>
<accession>A0A2W4YQI6</accession>
<dbReference type="InterPro" id="IPR007409">
    <property type="entry name" value="Restrct_endonuc_type1_HsdR_N"/>
</dbReference>
<gene>
    <name evidence="2" type="ORF">DCF19_01210</name>
</gene>
<proteinExistence type="predicted"/>
<dbReference type="GO" id="GO:0003677">
    <property type="term" value="F:DNA binding"/>
    <property type="evidence" value="ECO:0007669"/>
    <property type="project" value="UniProtKB-KW"/>
</dbReference>
<reference evidence="2 3" key="1">
    <citation type="submission" date="2018-04" db="EMBL/GenBank/DDBJ databases">
        <authorList>
            <person name="Go L.Y."/>
            <person name="Mitchell J.A."/>
        </authorList>
    </citation>
    <scope>NUCLEOTIDE SEQUENCE [LARGE SCALE GENOMIC DNA]</scope>
    <source>
        <strain evidence="2">ULC066bin1</strain>
    </source>
</reference>
<evidence type="ECO:0000259" key="1">
    <source>
        <dbReference type="Pfam" id="PF04313"/>
    </source>
</evidence>
<sequence length="211" mass="23893">MAVTLPISKTILSIADVEDKFQLLPCTAPTFFREWQDNLPELTEIEKAALDRLLVRFAAHRRRGILAEGAVDKLMISPLLDLVGFYEPEYEVRTEESVEFALEGDEEILRGRIDTLIVRNCFWILVIEAKRTIMASLAMPQALSYMMCNPQPNIPSFGMITNGDEFIFLKAIAQPTPLYSASRSYSIFFPTGSQDLAEVFRVLKQIKLQIG</sequence>
<evidence type="ECO:0000313" key="2">
    <source>
        <dbReference type="EMBL" id="PZO45138.1"/>
    </source>
</evidence>